<dbReference type="EMBL" id="BPQB01000007">
    <property type="protein sequence ID" value="GJE87755.1"/>
    <property type="molecule type" value="Genomic_DNA"/>
</dbReference>
<proteinExistence type="predicted"/>
<feature type="region of interest" description="Disordered" evidence="1">
    <location>
        <begin position="452"/>
        <end position="499"/>
    </location>
</feature>
<sequence length="724" mass="78588">MHISFNPGIGTYTVLHVPEVGDAHLRFTASFQSREALEQARCEGIRVEMWTNMPVNGGHGDWHAVPFVYPEDPAAEQSADFTLAPTADAPAGNGRDMYLDMVVPGSLCGARYSFTYRLDRPWGGLEWLGAWGHNGDLVIERREERFVPAEGCFLKDGVVVRGGEAEGAPAIQLKEPLNWSIWSFDEEGWATYSSRVDTPASKAVVLLPRLTGDFSFRRISQPIFLSAGSEPSSAVSVSAEGEVLGHNASKLTILALDAADFVDKARELLPGLVFTDKRDGYAIFKSHIVEASAPASISVVPVICTGANRETRLTYDDLLAECPHISKEKTILVDVAQPAFITVPTEHSDLSVKIGPYGGNFILTPLHVLEQASEEVPWNLAILSPSSFARIATETSGEELARLLPTPPPSPPPTIASLTSSSSFQSNASRSNGMSITLPSIAEVVAKEMEQAGADTQAVPLTPLSPPPRPEGAFEEKSEKAAEPVKESERQVTSPASRSQPIRGGFMRLLFAWIFRSVIARLFGFFAPVARYWGLPTSWFYEEESKTQSATSREPVVEKNEDRIEPVPVNDVDRDDEDAQGEDRVYLSTYDSVGPTASPSETTLAESDDDDLPEKEHYVPSKLEVAPSMETVVQVLEERPAPVFIAPRAPPKPRFLADISSNTVSLLVRAPHARRAPSDLKIHLGGKAVAAGDAGYTCARVSEHVFLLGLQGPQEGGRLEIAVD</sequence>
<name>A0A9P3G4L5_9APHY</name>
<accession>A0A9P3G4L5</accession>
<comment type="caution">
    <text evidence="2">The sequence shown here is derived from an EMBL/GenBank/DDBJ whole genome shotgun (WGS) entry which is preliminary data.</text>
</comment>
<dbReference type="OrthoDB" id="3178019at2759"/>
<dbReference type="AlphaFoldDB" id="A0A9P3G4L5"/>
<evidence type="ECO:0000256" key="1">
    <source>
        <dbReference type="SAM" id="MobiDB-lite"/>
    </source>
</evidence>
<feature type="compositionally biased region" description="Polar residues" evidence="1">
    <location>
        <begin position="589"/>
        <end position="605"/>
    </location>
</feature>
<feature type="compositionally biased region" description="Basic and acidic residues" evidence="1">
    <location>
        <begin position="555"/>
        <end position="565"/>
    </location>
</feature>
<dbReference type="Proteomes" id="UP000703269">
    <property type="component" value="Unassembled WGS sequence"/>
</dbReference>
<reference evidence="2 3" key="1">
    <citation type="submission" date="2021-08" db="EMBL/GenBank/DDBJ databases">
        <title>Draft Genome Sequence of Phanerochaete sordida strain YK-624.</title>
        <authorList>
            <person name="Mori T."/>
            <person name="Dohra H."/>
            <person name="Suzuki T."/>
            <person name="Kawagishi H."/>
            <person name="Hirai H."/>
        </authorList>
    </citation>
    <scope>NUCLEOTIDE SEQUENCE [LARGE SCALE GENOMIC DNA]</scope>
    <source>
        <strain evidence="2 3">YK-624</strain>
    </source>
</reference>
<protein>
    <submittedName>
        <fullName evidence="2">Uncharacterized protein</fullName>
    </submittedName>
</protein>
<organism evidence="2 3">
    <name type="scientific">Phanerochaete sordida</name>
    <dbReference type="NCBI Taxonomy" id="48140"/>
    <lineage>
        <taxon>Eukaryota</taxon>
        <taxon>Fungi</taxon>
        <taxon>Dikarya</taxon>
        <taxon>Basidiomycota</taxon>
        <taxon>Agaricomycotina</taxon>
        <taxon>Agaricomycetes</taxon>
        <taxon>Polyporales</taxon>
        <taxon>Phanerochaetaceae</taxon>
        <taxon>Phanerochaete</taxon>
    </lineage>
</organism>
<feature type="compositionally biased region" description="Pro residues" evidence="1">
    <location>
        <begin position="405"/>
        <end position="414"/>
    </location>
</feature>
<evidence type="ECO:0000313" key="2">
    <source>
        <dbReference type="EMBL" id="GJE87755.1"/>
    </source>
</evidence>
<feature type="compositionally biased region" description="Basic and acidic residues" evidence="1">
    <location>
        <begin position="472"/>
        <end position="490"/>
    </location>
</feature>
<evidence type="ECO:0000313" key="3">
    <source>
        <dbReference type="Proteomes" id="UP000703269"/>
    </source>
</evidence>
<gene>
    <name evidence="2" type="ORF">PsYK624_038380</name>
</gene>
<keyword evidence="3" id="KW-1185">Reference proteome</keyword>
<feature type="region of interest" description="Disordered" evidence="1">
    <location>
        <begin position="401"/>
        <end position="431"/>
    </location>
</feature>
<feature type="region of interest" description="Disordered" evidence="1">
    <location>
        <begin position="543"/>
        <end position="614"/>
    </location>
</feature>